<dbReference type="EMBL" id="FOKY01000002">
    <property type="protein sequence ID" value="SFB75404.1"/>
    <property type="molecule type" value="Genomic_DNA"/>
</dbReference>
<organism evidence="1 2">
    <name type="scientific">Brevinema andersonii</name>
    <dbReference type="NCBI Taxonomy" id="34097"/>
    <lineage>
        <taxon>Bacteria</taxon>
        <taxon>Pseudomonadati</taxon>
        <taxon>Spirochaetota</taxon>
        <taxon>Spirochaetia</taxon>
        <taxon>Brevinematales</taxon>
        <taxon>Brevinemataceae</taxon>
        <taxon>Brevinema</taxon>
    </lineage>
</organism>
<dbReference type="InterPro" id="IPR009752">
    <property type="entry name" value="Phage_Mu_GpJ"/>
</dbReference>
<keyword evidence="2" id="KW-1185">Reference proteome</keyword>
<proteinExistence type="predicted"/>
<accession>A0A1I1DKP2</accession>
<gene>
    <name evidence="1" type="ORF">SAMN02745150_00626</name>
</gene>
<sequence>MKKNSETRYCSIEDIFNACQGTAVLSWAKDDSRESNETALSRINLAINRAEEEINLYIGKVYMLPLKQIPSSLTDICVRLTLYSLLSRKGLTENSSDTTIKHNRDSALKSLEMIANGKLDLGIKMPKEEHQICYSFRRKKW</sequence>
<dbReference type="Pfam" id="PF07030">
    <property type="entry name" value="Phage_Mu_Gp36"/>
    <property type="match status" value="1"/>
</dbReference>
<reference evidence="2" key="1">
    <citation type="submission" date="2016-10" db="EMBL/GenBank/DDBJ databases">
        <authorList>
            <person name="Varghese N."/>
            <person name="Submissions S."/>
        </authorList>
    </citation>
    <scope>NUCLEOTIDE SEQUENCE [LARGE SCALE GENOMIC DNA]</scope>
    <source>
        <strain evidence="2">ATCC 43811</strain>
    </source>
</reference>
<dbReference type="STRING" id="34097.SAMN02745150_00626"/>
<dbReference type="RefSeq" id="WP_092318528.1">
    <property type="nucleotide sequence ID" value="NZ_FOKY01000002.1"/>
</dbReference>
<protein>
    <recommendedName>
        <fullName evidence="3">Mu-like prophage protein gp36</fullName>
    </recommendedName>
</protein>
<dbReference type="Proteomes" id="UP000240042">
    <property type="component" value="Unassembled WGS sequence"/>
</dbReference>
<evidence type="ECO:0008006" key="3">
    <source>
        <dbReference type="Google" id="ProtNLM"/>
    </source>
</evidence>
<evidence type="ECO:0000313" key="2">
    <source>
        <dbReference type="Proteomes" id="UP000240042"/>
    </source>
</evidence>
<name>A0A1I1DKP2_BREAD</name>
<evidence type="ECO:0000313" key="1">
    <source>
        <dbReference type="EMBL" id="SFB75404.1"/>
    </source>
</evidence>
<dbReference type="AlphaFoldDB" id="A0A1I1DKP2"/>
<dbReference type="OrthoDB" id="9812088at2"/>